<evidence type="ECO:0000256" key="6">
    <source>
        <dbReference type="ARBA" id="ARBA00022792"/>
    </source>
</evidence>
<gene>
    <name evidence="16" type="ORF">NMOB1V02_LOCUS1239</name>
</gene>
<feature type="repeat" description="Solcar" evidence="13">
    <location>
        <begin position="359"/>
        <end position="443"/>
    </location>
</feature>
<keyword evidence="8" id="KW-1133">Transmembrane helix</keyword>
<keyword evidence="5" id="KW-0677">Repeat</keyword>
<evidence type="ECO:0000256" key="7">
    <source>
        <dbReference type="ARBA" id="ARBA00022946"/>
    </source>
</evidence>
<dbReference type="EMBL" id="OA882157">
    <property type="protein sequence ID" value="CAD7273347.1"/>
    <property type="molecule type" value="Genomic_DNA"/>
</dbReference>
<dbReference type="GO" id="GO:0005743">
    <property type="term" value="C:mitochondrial inner membrane"/>
    <property type="evidence" value="ECO:0007669"/>
    <property type="project" value="UniProtKB-SubCell"/>
</dbReference>
<feature type="repeat" description="Solcar" evidence="13">
    <location>
        <begin position="262"/>
        <end position="346"/>
    </location>
</feature>
<evidence type="ECO:0000256" key="9">
    <source>
        <dbReference type="ARBA" id="ARBA00023128"/>
    </source>
</evidence>
<dbReference type="GO" id="GO:1990547">
    <property type="term" value="P:mitochondrial phosphate ion transmembrane transport"/>
    <property type="evidence" value="ECO:0007669"/>
    <property type="project" value="InterPro"/>
</dbReference>
<dbReference type="SUPFAM" id="SSF103506">
    <property type="entry name" value="Mitochondrial carrier"/>
    <property type="match status" value="1"/>
</dbReference>
<dbReference type="Proteomes" id="UP000678499">
    <property type="component" value="Unassembled WGS sequence"/>
</dbReference>
<keyword evidence="4 13" id="KW-0812">Transmembrane</keyword>
<dbReference type="PROSITE" id="PS50920">
    <property type="entry name" value="SOLCAR"/>
    <property type="match status" value="3"/>
</dbReference>
<proteinExistence type="inferred from homology"/>
<keyword evidence="7" id="KW-0809">Transit peptide</keyword>
<comment type="similarity">
    <text evidence="2 14">Belongs to the mitochondrial carrier (TC 2.A.29) family.</text>
</comment>
<evidence type="ECO:0000256" key="10">
    <source>
        <dbReference type="ARBA" id="ARBA00023136"/>
    </source>
</evidence>
<feature type="compositionally biased region" description="Basic and acidic residues" evidence="15">
    <location>
        <begin position="51"/>
        <end position="83"/>
    </location>
</feature>
<evidence type="ECO:0000256" key="3">
    <source>
        <dbReference type="ARBA" id="ARBA00022448"/>
    </source>
</evidence>
<keyword evidence="3 14" id="KW-0813">Transport</keyword>
<dbReference type="FunFam" id="1.50.40.10:FF:000005">
    <property type="entry name" value="Mitochondrial phosphate carrier protein 2"/>
    <property type="match status" value="1"/>
</dbReference>
<dbReference type="OrthoDB" id="427452at2759"/>
<keyword evidence="10 13" id="KW-0472">Membrane</keyword>
<evidence type="ECO:0000256" key="15">
    <source>
        <dbReference type="SAM" id="MobiDB-lite"/>
    </source>
</evidence>
<evidence type="ECO:0000256" key="4">
    <source>
        <dbReference type="ARBA" id="ARBA00022692"/>
    </source>
</evidence>
<dbReference type="InterPro" id="IPR044677">
    <property type="entry name" value="SLC25A3/Pic2/Mir1-like"/>
</dbReference>
<keyword evidence="17" id="KW-1185">Reference proteome</keyword>
<feature type="compositionally biased region" description="Low complexity" evidence="15">
    <location>
        <begin position="40"/>
        <end position="50"/>
    </location>
</feature>
<sequence>MPRVGQTRAVVIMGEASESDDDDVADQAQIPPKNANDLNSASKEVVSSSSRKPEASVDHVEAKSHGAGEEKQKASGVRDEKRRSFVPNKYADSKPKYNSLLHKKLRDKCLQVKKDVVSLASAPFLNAQKTLAEVNQDVMKDQLIVQDAAAVLRTVSDRLYQLSELTNAIPPLRYVGIPADAGGPSMRTEFKRSRNIEIVGKIENVHSLSSKDTNNSHTDGNGDSNGSDEKEKPKDEKPSKEEKPPKAKSSGGSGKVVFGSPTYLMYCGIGGILSCGITHTMVVPLDLVKCRLQVDSEKYKNIFHGFRVTVQEEGYVGLSRGWLPTLIGYSVQGLGKFGFYEYFKIKYGELVGEEIAFLYRTSIYLAASASAEFIADIGLSPFEAMKVRIQTSPGFTSSMMECASIISKDEGMGGFYKALVPLWGRQIPYTMMKFACFERTLEALYKYVVPKPREECSKSEQLAVTFTAGYIAGVFCAIVSHPADTVVSKLNKEKGASAMDIAKRLGWAGMWNGLGPRIFMIGTLTALQWFIYDAVKVTLDIPRPPPPAMPESLKKKLGGDS</sequence>
<feature type="region of interest" description="Disordered" evidence="15">
    <location>
        <begin position="207"/>
        <end position="253"/>
    </location>
</feature>
<name>A0A7R9BFF1_9CRUS</name>
<evidence type="ECO:0000256" key="5">
    <source>
        <dbReference type="ARBA" id="ARBA00022737"/>
    </source>
</evidence>
<organism evidence="16">
    <name type="scientific">Notodromas monacha</name>
    <dbReference type="NCBI Taxonomy" id="399045"/>
    <lineage>
        <taxon>Eukaryota</taxon>
        <taxon>Metazoa</taxon>
        <taxon>Ecdysozoa</taxon>
        <taxon>Arthropoda</taxon>
        <taxon>Crustacea</taxon>
        <taxon>Oligostraca</taxon>
        <taxon>Ostracoda</taxon>
        <taxon>Podocopa</taxon>
        <taxon>Podocopida</taxon>
        <taxon>Cypridocopina</taxon>
        <taxon>Cypridoidea</taxon>
        <taxon>Cyprididae</taxon>
        <taxon>Notodromas</taxon>
    </lineage>
</organism>
<evidence type="ECO:0000313" key="16">
    <source>
        <dbReference type="EMBL" id="CAD7273347.1"/>
    </source>
</evidence>
<evidence type="ECO:0000256" key="2">
    <source>
        <dbReference type="ARBA" id="ARBA00006375"/>
    </source>
</evidence>
<evidence type="ECO:0000256" key="8">
    <source>
        <dbReference type="ARBA" id="ARBA00022989"/>
    </source>
</evidence>
<evidence type="ECO:0000256" key="14">
    <source>
        <dbReference type="RuleBase" id="RU000488"/>
    </source>
</evidence>
<evidence type="ECO:0000256" key="11">
    <source>
        <dbReference type="ARBA" id="ARBA00024240"/>
    </source>
</evidence>
<evidence type="ECO:0000256" key="12">
    <source>
        <dbReference type="ARBA" id="ARBA00054508"/>
    </source>
</evidence>
<evidence type="ECO:0000256" key="1">
    <source>
        <dbReference type="ARBA" id="ARBA00004448"/>
    </source>
</evidence>
<protein>
    <recommendedName>
        <fullName evidence="11">Phosphate carrier protein, mitochondrial</fullName>
    </recommendedName>
</protein>
<dbReference type="InterPro" id="IPR023395">
    <property type="entry name" value="MCP_dom_sf"/>
</dbReference>
<dbReference type="InterPro" id="IPR018108">
    <property type="entry name" value="MCP_transmembrane"/>
</dbReference>
<dbReference type="Pfam" id="PF15753">
    <property type="entry name" value="BLOC1S3"/>
    <property type="match status" value="1"/>
</dbReference>
<comment type="subcellular location">
    <subcellularLocation>
        <location evidence="1">Mitochondrion inner membrane</location>
        <topology evidence="1">Multi-pass membrane protein</topology>
    </subcellularLocation>
</comment>
<feature type="region of interest" description="Disordered" evidence="15">
    <location>
        <begin position="1"/>
        <end position="85"/>
    </location>
</feature>
<dbReference type="GO" id="GO:0005315">
    <property type="term" value="F:phosphate transmembrane transporter activity"/>
    <property type="evidence" value="ECO:0007669"/>
    <property type="project" value="InterPro"/>
</dbReference>
<feature type="compositionally biased region" description="Basic and acidic residues" evidence="15">
    <location>
        <begin position="227"/>
        <end position="245"/>
    </location>
</feature>
<dbReference type="EMBL" id="CAJPEX010000120">
    <property type="protein sequence ID" value="CAG0913499.1"/>
    <property type="molecule type" value="Genomic_DNA"/>
</dbReference>
<evidence type="ECO:0000313" key="17">
    <source>
        <dbReference type="Proteomes" id="UP000678499"/>
    </source>
</evidence>
<dbReference type="PANTHER" id="PTHR45671:SF10">
    <property type="entry name" value="SOLUTE CARRIER FAMILY 25 MEMBER 3"/>
    <property type="match status" value="1"/>
</dbReference>
<comment type="function">
    <text evidence="12">Transport of phosphate groups from the cytosol to the mitochondrial matrix.</text>
</comment>
<evidence type="ECO:0000256" key="13">
    <source>
        <dbReference type="PROSITE-ProRule" id="PRU00282"/>
    </source>
</evidence>
<dbReference type="AlphaFoldDB" id="A0A7R9BFF1"/>
<dbReference type="InterPro" id="IPR017245">
    <property type="entry name" value="BLOC-1_complex_su-3"/>
</dbReference>
<feature type="compositionally biased region" description="Polar residues" evidence="15">
    <location>
        <begin position="207"/>
        <end position="225"/>
    </location>
</feature>
<feature type="repeat" description="Solcar" evidence="13">
    <location>
        <begin position="460"/>
        <end position="538"/>
    </location>
</feature>
<accession>A0A7R9BFF1</accession>
<dbReference type="Gene3D" id="1.50.40.10">
    <property type="entry name" value="Mitochondrial carrier domain"/>
    <property type="match status" value="1"/>
</dbReference>
<reference evidence="16" key="1">
    <citation type="submission" date="2020-11" db="EMBL/GenBank/DDBJ databases">
        <authorList>
            <person name="Tran Van P."/>
        </authorList>
    </citation>
    <scope>NUCLEOTIDE SEQUENCE</scope>
</reference>
<keyword evidence="6" id="KW-0999">Mitochondrion inner membrane</keyword>
<keyword evidence="9" id="KW-0496">Mitochondrion</keyword>
<dbReference type="Pfam" id="PF00153">
    <property type="entry name" value="Mito_carr"/>
    <property type="match status" value="3"/>
</dbReference>
<dbReference type="PANTHER" id="PTHR45671">
    <property type="entry name" value="SOLUTE CARRIER FAMILY 25 (MITOCHONDRIAL CARRIER PHOSPHATE CARRIER), MEMBER 3, LIKE-RELATED-RELATED"/>
    <property type="match status" value="1"/>
</dbReference>